<evidence type="ECO:0000313" key="1">
    <source>
        <dbReference type="EMBL" id="SFJ36262.1"/>
    </source>
</evidence>
<dbReference type="OrthoDB" id="56388at2"/>
<sequence>MNYVEEVEQLIASVKDETGSKRSEAIKKAIRIADTHQDVRLGLKARIEGIFDGLNVDEMMVAFSWVWSQLDQHPELEEEVDIWKLLFRYKSAPHYACKYPTLTREKIYRIMDDVIKRFRKYGYGEKPLYRQRCRIAMSMKDKEMARDYYQLWKTSTEDGNLEDCRACVTRFEAHYHLWLGELDQALELAKPIFQKELQCRGIDESFYSPFLLPLLQAGRLEEAKRLHQKGFKKVFDEEWVADGGYHLQFLVLTDQMNRATRLFKKLIGTAFKAPREPWEEWYFFLGGRLYLKKLLQLGRKKIKIDTTTPLPVRGDARNFYRIDELAECFYHELKMFADQMDARNRNDWYNKKIEENESLLEKISLVRGK</sequence>
<protein>
    <submittedName>
        <fullName evidence="1">Uncharacterized protein</fullName>
    </submittedName>
</protein>
<reference evidence="1 2" key="1">
    <citation type="submission" date="2016-10" db="EMBL/GenBank/DDBJ databases">
        <authorList>
            <person name="de Groot N.N."/>
        </authorList>
    </citation>
    <scope>NUCLEOTIDE SEQUENCE [LARGE SCALE GENOMIC DNA]</scope>
    <source>
        <strain evidence="1 2">DSM 44778</strain>
    </source>
</reference>
<dbReference type="RefSeq" id="WP_093229872.1">
    <property type="nucleotide sequence ID" value="NZ_FORR01000008.1"/>
</dbReference>
<dbReference type="STRING" id="46223.SAMN05421852_10856"/>
<keyword evidence="2" id="KW-1185">Reference proteome</keyword>
<dbReference type="EMBL" id="FORR01000008">
    <property type="protein sequence ID" value="SFJ36262.1"/>
    <property type="molecule type" value="Genomic_DNA"/>
</dbReference>
<name>A0A1I3QS45_9BACL</name>
<proteinExistence type="predicted"/>
<organism evidence="1 2">
    <name type="scientific">Thermoflavimicrobium dichotomicum</name>
    <dbReference type="NCBI Taxonomy" id="46223"/>
    <lineage>
        <taxon>Bacteria</taxon>
        <taxon>Bacillati</taxon>
        <taxon>Bacillota</taxon>
        <taxon>Bacilli</taxon>
        <taxon>Bacillales</taxon>
        <taxon>Thermoactinomycetaceae</taxon>
        <taxon>Thermoflavimicrobium</taxon>
    </lineage>
</organism>
<gene>
    <name evidence="1" type="ORF">SAMN05421852_10856</name>
</gene>
<dbReference type="Proteomes" id="UP000199545">
    <property type="component" value="Unassembled WGS sequence"/>
</dbReference>
<accession>A0A1I3QS45</accession>
<dbReference type="AlphaFoldDB" id="A0A1I3QS45"/>
<evidence type="ECO:0000313" key="2">
    <source>
        <dbReference type="Proteomes" id="UP000199545"/>
    </source>
</evidence>